<protein>
    <recommendedName>
        <fullName evidence="7">TauD/TfdA-like domain-containing protein</fullName>
    </recommendedName>
</protein>
<comment type="cofactor">
    <cofactor evidence="1">
        <name>Fe(2+)</name>
        <dbReference type="ChEBI" id="CHEBI:29033"/>
    </cofactor>
</comment>
<dbReference type="InterPro" id="IPR003819">
    <property type="entry name" value="TauD/TfdA-like"/>
</dbReference>
<comment type="similarity">
    <text evidence="2">Belongs to the gamma-BBH/TMLD family.</text>
</comment>
<evidence type="ECO:0000313" key="8">
    <source>
        <dbReference type="EMBL" id="CAD9341130.1"/>
    </source>
</evidence>
<evidence type="ECO:0000256" key="6">
    <source>
        <dbReference type="ARBA" id="ARBA00023004"/>
    </source>
</evidence>
<dbReference type="GO" id="GO:0045329">
    <property type="term" value="P:carnitine biosynthetic process"/>
    <property type="evidence" value="ECO:0007669"/>
    <property type="project" value="TreeGrafter"/>
</dbReference>
<dbReference type="GO" id="GO:0005739">
    <property type="term" value="C:mitochondrion"/>
    <property type="evidence" value="ECO:0007669"/>
    <property type="project" value="TreeGrafter"/>
</dbReference>
<dbReference type="InterPro" id="IPR042098">
    <property type="entry name" value="TauD-like_sf"/>
</dbReference>
<dbReference type="GO" id="GO:0051213">
    <property type="term" value="F:dioxygenase activity"/>
    <property type="evidence" value="ECO:0007669"/>
    <property type="project" value="UniProtKB-KW"/>
</dbReference>
<evidence type="ECO:0000256" key="4">
    <source>
        <dbReference type="ARBA" id="ARBA00022964"/>
    </source>
</evidence>
<dbReference type="PANTHER" id="PTHR10696">
    <property type="entry name" value="GAMMA-BUTYROBETAINE HYDROXYLASE-RELATED"/>
    <property type="match status" value="1"/>
</dbReference>
<dbReference type="PANTHER" id="PTHR10696:SF25">
    <property type="entry name" value="OXIDOREDUCTASE AIM17-RELATED"/>
    <property type="match status" value="1"/>
</dbReference>
<proteinExistence type="inferred from homology"/>
<dbReference type="EMBL" id="HBGN01025923">
    <property type="protein sequence ID" value="CAD9341130.1"/>
    <property type="molecule type" value="Transcribed_RNA"/>
</dbReference>
<evidence type="ECO:0000256" key="3">
    <source>
        <dbReference type="ARBA" id="ARBA00022723"/>
    </source>
</evidence>
<accession>A0A7S2EJP4</accession>
<evidence type="ECO:0000256" key="2">
    <source>
        <dbReference type="ARBA" id="ARBA00008654"/>
    </source>
</evidence>
<sequence length="620" mass="69466">MLTRQLCRKGINSPRHDFHLWRSRVVTTISAQCDFRHHHHHKHYRRHHHIQVVDNGRTVQIQFPSQKKNNDDENELTNTSIKTIQTSSASTFHAAWLWSNDPSNIHPTSGQRYRSPGSYDGSLVMSASVVEASEAVALAASDQKNGSRSPVALPIPPPLPGCCHSIGTVYSVGKSSLPSSILDESKAATTTTSQQKLLRVVWSNKKDEKQNHISYYDIKWLESWRYDQNAMKERRLKTEVTPDVSLRAIHHYVSSDNKNKSCSSSKHDKRGNDGLIHVDYNDVVHGTNINELLRLFQGIFSDGAAIIRKTPRPTSDDPDEIPVAMLGRTLGGGSLSHGTLYGDIFHVKSMPDANNLAYTSLPLSPHQDLAYYESMPGLQLLHCVDMGRNVVGGESVLVDGMAAAYKLRQLAPKYFRTLVECPTMFIKQRDGACMTYLRPCIVLAAKGGSSKGGKEVANDRESNEDYIDREIVAVNWSPPFEGPLSIHSDLMEDYYKAYAAFERMIDTSISAATDHGDKESAMDEFSQYAFEYTWERRLQPGEILVFNNQRMLHGRRGFHVNEIVESKGGDVQEGASTRHLIGVYTNIDDTLNTYRTLLRDNDPMASNFIRNVGNGTSFVP</sequence>
<keyword evidence="3" id="KW-0479">Metal-binding</keyword>
<dbReference type="Pfam" id="PF02668">
    <property type="entry name" value="TauD"/>
    <property type="match status" value="1"/>
</dbReference>
<feature type="domain" description="TauD/TfdA-like" evidence="7">
    <location>
        <begin position="297"/>
        <end position="559"/>
    </location>
</feature>
<dbReference type="SUPFAM" id="SSF51197">
    <property type="entry name" value="Clavaminate synthase-like"/>
    <property type="match status" value="1"/>
</dbReference>
<dbReference type="AlphaFoldDB" id="A0A7S2EJP4"/>
<dbReference type="InterPro" id="IPR050411">
    <property type="entry name" value="AlphaKG_dependent_hydroxylases"/>
</dbReference>
<organism evidence="8">
    <name type="scientific">Ditylum brightwellii</name>
    <dbReference type="NCBI Taxonomy" id="49249"/>
    <lineage>
        <taxon>Eukaryota</taxon>
        <taxon>Sar</taxon>
        <taxon>Stramenopiles</taxon>
        <taxon>Ochrophyta</taxon>
        <taxon>Bacillariophyta</taxon>
        <taxon>Mediophyceae</taxon>
        <taxon>Lithodesmiophycidae</taxon>
        <taxon>Lithodesmiales</taxon>
        <taxon>Lithodesmiaceae</taxon>
        <taxon>Ditylum</taxon>
    </lineage>
</organism>
<keyword evidence="5" id="KW-0560">Oxidoreductase</keyword>
<evidence type="ECO:0000256" key="5">
    <source>
        <dbReference type="ARBA" id="ARBA00023002"/>
    </source>
</evidence>
<dbReference type="GO" id="GO:0046872">
    <property type="term" value="F:metal ion binding"/>
    <property type="evidence" value="ECO:0007669"/>
    <property type="project" value="UniProtKB-KW"/>
</dbReference>
<reference evidence="8" key="1">
    <citation type="submission" date="2021-01" db="EMBL/GenBank/DDBJ databases">
        <authorList>
            <person name="Corre E."/>
            <person name="Pelletier E."/>
            <person name="Niang G."/>
            <person name="Scheremetjew M."/>
            <person name="Finn R."/>
            <person name="Kale V."/>
            <person name="Holt S."/>
            <person name="Cochrane G."/>
            <person name="Meng A."/>
            <person name="Brown T."/>
            <person name="Cohen L."/>
        </authorList>
    </citation>
    <scope>NUCLEOTIDE SEQUENCE</scope>
    <source>
        <strain evidence="8">Pop2</strain>
    </source>
</reference>
<gene>
    <name evidence="8" type="ORF">DBRI1063_LOCUS16628</name>
</gene>
<name>A0A7S2EJP4_9STRA</name>
<dbReference type="Gene3D" id="3.60.130.10">
    <property type="entry name" value="Clavaminate synthase-like"/>
    <property type="match status" value="1"/>
</dbReference>
<evidence type="ECO:0000256" key="1">
    <source>
        <dbReference type="ARBA" id="ARBA00001954"/>
    </source>
</evidence>
<keyword evidence="4" id="KW-0223">Dioxygenase</keyword>
<evidence type="ECO:0000259" key="7">
    <source>
        <dbReference type="Pfam" id="PF02668"/>
    </source>
</evidence>
<keyword evidence="6" id="KW-0408">Iron</keyword>